<dbReference type="InterPro" id="IPR009057">
    <property type="entry name" value="Homeodomain-like_sf"/>
</dbReference>
<evidence type="ECO:0000256" key="3">
    <source>
        <dbReference type="ARBA" id="ARBA00023125"/>
    </source>
</evidence>
<dbReference type="Proteomes" id="UP001203761">
    <property type="component" value="Unassembled WGS sequence"/>
</dbReference>
<dbReference type="PANTHER" id="PTHR30055">
    <property type="entry name" value="HTH-TYPE TRANSCRIPTIONAL REGULATOR RUTR"/>
    <property type="match status" value="1"/>
</dbReference>
<reference evidence="7" key="1">
    <citation type="submission" date="2022-02" db="EMBL/GenBank/DDBJ databases">
        <authorList>
            <person name="Lee M."/>
            <person name="Kim S.-J."/>
            <person name="Jung M.-Y."/>
        </authorList>
    </citation>
    <scope>NUCLEOTIDE SEQUENCE</scope>
    <source>
        <strain evidence="7">JHP9</strain>
    </source>
</reference>
<evidence type="ECO:0000259" key="6">
    <source>
        <dbReference type="PROSITE" id="PS50977"/>
    </source>
</evidence>
<dbReference type="InterPro" id="IPR050109">
    <property type="entry name" value="HTH-type_TetR-like_transc_reg"/>
</dbReference>
<dbReference type="PANTHER" id="PTHR30055:SF234">
    <property type="entry name" value="HTH-TYPE TRANSCRIPTIONAL REGULATOR BETI"/>
    <property type="match status" value="1"/>
</dbReference>
<evidence type="ECO:0000256" key="4">
    <source>
        <dbReference type="ARBA" id="ARBA00023163"/>
    </source>
</evidence>
<protein>
    <submittedName>
        <fullName evidence="7">TetR family transcriptional regulator C-terminal domain-containing protein</fullName>
    </submittedName>
</protein>
<accession>A0ABT0QZD5</accession>
<dbReference type="RefSeq" id="WP_249737109.1">
    <property type="nucleotide sequence ID" value="NZ_JAKNCJ010000002.1"/>
</dbReference>
<keyword evidence="3 5" id="KW-0238">DNA-binding</keyword>
<dbReference type="InterPro" id="IPR036271">
    <property type="entry name" value="Tet_transcr_reg_TetR-rel_C_sf"/>
</dbReference>
<dbReference type="Pfam" id="PF00440">
    <property type="entry name" value="TetR_N"/>
    <property type="match status" value="1"/>
</dbReference>
<organism evidence="7 8">
    <name type="scientific">Brachybacterium equifaecis</name>
    <dbReference type="NCBI Taxonomy" id="2910770"/>
    <lineage>
        <taxon>Bacteria</taxon>
        <taxon>Bacillati</taxon>
        <taxon>Actinomycetota</taxon>
        <taxon>Actinomycetes</taxon>
        <taxon>Micrococcales</taxon>
        <taxon>Dermabacteraceae</taxon>
        <taxon>Brachybacterium</taxon>
    </lineage>
</organism>
<feature type="DNA-binding region" description="H-T-H motif" evidence="5">
    <location>
        <begin position="31"/>
        <end position="50"/>
    </location>
</feature>
<sequence>MPKIVDHASRRDEIGWAVARLIEAEGVHAVTVRAVAAAAGCPPSTLRHYFPSGDQMLAHALVVVRERQKRRRAAVTWPDDPRVLLREAWIHALPVDADRLTETHVWLAVSLTARSDEARRILSEINSGLDRLCEATVRVLAMPHEGTAAARALRAFTDGLALGAIAQPERFTPERITESLDFYLASIRSS</sequence>
<evidence type="ECO:0000256" key="2">
    <source>
        <dbReference type="ARBA" id="ARBA00023015"/>
    </source>
</evidence>
<feature type="domain" description="HTH tetR-type" evidence="6">
    <location>
        <begin position="8"/>
        <end position="68"/>
    </location>
</feature>
<dbReference type="Pfam" id="PF13977">
    <property type="entry name" value="TetR_C_6"/>
    <property type="match status" value="1"/>
</dbReference>
<dbReference type="InterPro" id="IPR001647">
    <property type="entry name" value="HTH_TetR"/>
</dbReference>
<gene>
    <name evidence="7" type="ORF">Bequi_06355</name>
</gene>
<evidence type="ECO:0000256" key="5">
    <source>
        <dbReference type="PROSITE-ProRule" id="PRU00335"/>
    </source>
</evidence>
<dbReference type="PROSITE" id="PS50977">
    <property type="entry name" value="HTH_TETR_2"/>
    <property type="match status" value="1"/>
</dbReference>
<dbReference type="Gene3D" id="1.10.357.10">
    <property type="entry name" value="Tetracycline Repressor, domain 2"/>
    <property type="match status" value="1"/>
</dbReference>
<dbReference type="SUPFAM" id="SSF48498">
    <property type="entry name" value="Tetracyclin repressor-like, C-terminal domain"/>
    <property type="match status" value="1"/>
</dbReference>
<comment type="caution">
    <text evidence="7">The sequence shown here is derived from an EMBL/GenBank/DDBJ whole genome shotgun (WGS) entry which is preliminary data.</text>
</comment>
<keyword evidence="2" id="KW-0805">Transcription regulation</keyword>
<dbReference type="EMBL" id="JAKNCJ010000002">
    <property type="protein sequence ID" value="MCL6423013.1"/>
    <property type="molecule type" value="Genomic_DNA"/>
</dbReference>
<evidence type="ECO:0000256" key="1">
    <source>
        <dbReference type="ARBA" id="ARBA00022491"/>
    </source>
</evidence>
<evidence type="ECO:0000313" key="8">
    <source>
        <dbReference type="Proteomes" id="UP001203761"/>
    </source>
</evidence>
<keyword evidence="8" id="KW-1185">Reference proteome</keyword>
<evidence type="ECO:0000313" key="7">
    <source>
        <dbReference type="EMBL" id="MCL6423013.1"/>
    </source>
</evidence>
<keyword evidence="1" id="KW-0678">Repressor</keyword>
<name>A0ABT0QZD5_9MICO</name>
<proteinExistence type="predicted"/>
<keyword evidence="4" id="KW-0804">Transcription</keyword>
<dbReference type="SUPFAM" id="SSF46689">
    <property type="entry name" value="Homeodomain-like"/>
    <property type="match status" value="1"/>
</dbReference>
<dbReference type="InterPro" id="IPR039538">
    <property type="entry name" value="BetI_C"/>
</dbReference>